<dbReference type="EMBL" id="PDUG01000003">
    <property type="protein sequence ID" value="PIC41032.1"/>
    <property type="molecule type" value="Genomic_DNA"/>
</dbReference>
<keyword evidence="9" id="KW-0458">Lysosome</keyword>
<name>A0A2G5UN94_9PELO</name>
<feature type="signal peptide" evidence="15">
    <location>
        <begin position="1"/>
        <end position="17"/>
    </location>
</feature>
<evidence type="ECO:0000256" key="9">
    <source>
        <dbReference type="ARBA" id="ARBA00023228"/>
    </source>
</evidence>
<comment type="similarity">
    <text evidence="3 13">Belongs to the acid ceramidase family.</text>
</comment>
<feature type="chain" id="PRO_5013633583" description="N-acylethanolamine-hydrolyzing acid amidase" evidence="15">
    <location>
        <begin position="18"/>
        <end position="375"/>
    </location>
</feature>
<protein>
    <recommendedName>
        <fullName evidence="12">N-acylethanolamine-hydrolyzing acid amidase</fullName>
        <ecNumber evidence="11">3.5.1.60</ecNumber>
    </recommendedName>
</protein>
<evidence type="ECO:0000256" key="10">
    <source>
        <dbReference type="ARBA" id="ARBA00038527"/>
    </source>
</evidence>
<comment type="pathway">
    <text evidence="2">Lipid metabolism; fatty acid metabolism.</text>
</comment>
<organism evidence="18 19">
    <name type="scientific">Caenorhabditis nigoni</name>
    <dbReference type="NCBI Taxonomy" id="1611254"/>
    <lineage>
        <taxon>Eukaryota</taxon>
        <taxon>Metazoa</taxon>
        <taxon>Ecdysozoa</taxon>
        <taxon>Nematoda</taxon>
        <taxon>Chromadorea</taxon>
        <taxon>Rhabditida</taxon>
        <taxon>Rhabditina</taxon>
        <taxon>Rhabditomorpha</taxon>
        <taxon>Rhabditoidea</taxon>
        <taxon>Rhabditidae</taxon>
        <taxon>Peloderinae</taxon>
        <taxon>Caenorhabditis</taxon>
    </lineage>
</organism>
<dbReference type="InterPro" id="IPR016699">
    <property type="entry name" value="Acid_ceramidase-like"/>
</dbReference>
<evidence type="ECO:0000256" key="14">
    <source>
        <dbReference type="PIRSR" id="PIRSR017632-1"/>
    </source>
</evidence>
<keyword evidence="5 13" id="KW-0378">Hydrolase</keyword>
<proteinExistence type="inferred from homology"/>
<sequence length="375" mass="42852">MLVHPVFLIFLVPLTSSKRTPPKYTIDLDQHPSQRWNQVIKDHLEFLPGVVEESNYPAPYTIHSRTSGPSNTQNPYFSRKYIPKPLQPFVWWVASKVDRFFSTDTRQELEGIARESGLPLGEIVGLNILYDIAAFDRRHIFGLGCTSIVAQNEKGEIFHGRNLDYDMTGLLKNLTVHVDFMKNGSVLYSGVTFALYNGILTGQRPGAYSVSLNARYSGAYIDNILMEIYTKFKRPVSFFIRDVLEHQESYTDAVDALSNTHLFSPSYIIVAGTKKNEGVVISRNRWSAASVYQLNMDANQWFLVETNYDNWKKQGDNRRITAIQKLKEIGKINFNEKSMAEVLITSPVKNNLTVFSSVIQPKNPEIFDSFTWVWD</sequence>
<keyword evidence="6 13" id="KW-0443">Lipid metabolism</keyword>
<evidence type="ECO:0000256" key="13">
    <source>
        <dbReference type="PIRNR" id="PIRNR017632"/>
    </source>
</evidence>
<evidence type="ECO:0000256" key="6">
    <source>
        <dbReference type="ARBA" id="ARBA00023098"/>
    </source>
</evidence>
<dbReference type="GO" id="GO:0005764">
    <property type="term" value="C:lysosome"/>
    <property type="evidence" value="ECO:0007669"/>
    <property type="project" value="UniProtKB-SubCell"/>
</dbReference>
<evidence type="ECO:0000256" key="2">
    <source>
        <dbReference type="ARBA" id="ARBA00004872"/>
    </source>
</evidence>
<dbReference type="AlphaFoldDB" id="A0A2G5UN94"/>
<keyword evidence="19" id="KW-1185">Reference proteome</keyword>
<keyword evidence="7" id="KW-0865">Zymogen</keyword>
<evidence type="ECO:0000256" key="7">
    <source>
        <dbReference type="ARBA" id="ARBA00023145"/>
    </source>
</evidence>
<dbReference type="Pfam" id="PF15508">
    <property type="entry name" value="NAAA-beta"/>
    <property type="match status" value="1"/>
</dbReference>
<evidence type="ECO:0000259" key="16">
    <source>
        <dbReference type="Pfam" id="PF02275"/>
    </source>
</evidence>
<reference evidence="19" key="1">
    <citation type="submission" date="2017-10" db="EMBL/GenBank/DDBJ databases">
        <title>Rapid genome shrinkage in a self-fertile nematode reveals novel sperm competition proteins.</title>
        <authorList>
            <person name="Yin D."/>
            <person name="Schwarz E.M."/>
            <person name="Thomas C.G."/>
            <person name="Felde R.L."/>
            <person name="Korf I.F."/>
            <person name="Cutter A.D."/>
            <person name="Schartner C.M."/>
            <person name="Ralston E.J."/>
            <person name="Meyer B.J."/>
            <person name="Haag E.S."/>
        </authorList>
    </citation>
    <scope>NUCLEOTIDE SEQUENCE [LARGE SCALE GENOMIC DNA]</scope>
    <source>
        <strain evidence="19">JU1422</strain>
    </source>
</reference>
<dbReference type="Proteomes" id="UP000230233">
    <property type="component" value="Chromosome III"/>
</dbReference>
<keyword evidence="8" id="KW-0325">Glycoprotein</keyword>
<dbReference type="CDD" id="cd01903">
    <property type="entry name" value="Ntn_AC_NAAA"/>
    <property type="match status" value="1"/>
</dbReference>
<dbReference type="InterPro" id="IPR029132">
    <property type="entry name" value="CBAH/NAAA_C"/>
</dbReference>
<gene>
    <name evidence="18" type="primary">Cni-Y55D5A.3</name>
    <name evidence="18" type="synonym">Cnig_chr_III.g8587</name>
    <name evidence="18" type="ORF">B9Z55_008587</name>
</gene>
<comment type="subunit">
    <text evidence="10">Heterodimer of an alpha and a beta subunit, produced by autocatalytic cleavage.</text>
</comment>
<evidence type="ECO:0000256" key="3">
    <source>
        <dbReference type="ARBA" id="ARBA00005730"/>
    </source>
</evidence>
<dbReference type="Pfam" id="PF02275">
    <property type="entry name" value="CBAH"/>
    <property type="match status" value="1"/>
</dbReference>
<dbReference type="InterPro" id="IPR029130">
    <property type="entry name" value="Acid_ceramidase_N"/>
</dbReference>
<dbReference type="GO" id="GO:0017064">
    <property type="term" value="F:fatty acid amide hydrolase activity"/>
    <property type="evidence" value="ECO:0007669"/>
    <property type="project" value="InterPro"/>
</dbReference>
<evidence type="ECO:0000256" key="5">
    <source>
        <dbReference type="ARBA" id="ARBA00022801"/>
    </source>
</evidence>
<dbReference type="PANTHER" id="PTHR28583:SF4">
    <property type="entry name" value="N-ACYLETHANOLAMINE-HYDROLYZING ACID AMIDASE"/>
    <property type="match status" value="1"/>
</dbReference>
<dbReference type="PIRSF" id="PIRSF017632">
    <property type="entry name" value="Acid_ceramidase-like"/>
    <property type="match status" value="1"/>
</dbReference>
<dbReference type="EC" id="3.5.1.60" evidence="11"/>
<evidence type="ECO:0000256" key="12">
    <source>
        <dbReference type="ARBA" id="ARBA00040404"/>
    </source>
</evidence>
<dbReference type="GO" id="GO:0006631">
    <property type="term" value="P:fatty acid metabolic process"/>
    <property type="evidence" value="ECO:0007669"/>
    <property type="project" value="InterPro"/>
</dbReference>
<evidence type="ECO:0000256" key="4">
    <source>
        <dbReference type="ARBA" id="ARBA00022729"/>
    </source>
</evidence>
<evidence type="ECO:0000256" key="15">
    <source>
        <dbReference type="SAM" id="SignalP"/>
    </source>
</evidence>
<feature type="active site" description="Nucleophile" evidence="14">
    <location>
        <position position="145"/>
    </location>
</feature>
<evidence type="ECO:0000313" key="18">
    <source>
        <dbReference type="EMBL" id="PIC41032.1"/>
    </source>
</evidence>
<dbReference type="OrthoDB" id="5273684at2759"/>
<dbReference type="FunFam" id="3.60.60.10:FF:000006">
    <property type="entry name" value="N-acylethanolamine-hydrolyzing acid amidase"/>
    <property type="match status" value="1"/>
</dbReference>
<evidence type="ECO:0000256" key="8">
    <source>
        <dbReference type="ARBA" id="ARBA00023180"/>
    </source>
</evidence>
<evidence type="ECO:0000313" key="19">
    <source>
        <dbReference type="Proteomes" id="UP000230233"/>
    </source>
</evidence>
<evidence type="ECO:0000256" key="1">
    <source>
        <dbReference type="ARBA" id="ARBA00004371"/>
    </source>
</evidence>
<evidence type="ECO:0000256" key="11">
    <source>
        <dbReference type="ARBA" id="ARBA00039046"/>
    </source>
</evidence>
<evidence type="ECO:0000259" key="17">
    <source>
        <dbReference type="Pfam" id="PF15508"/>
    </source>
</evidence>
<feature type="domain" description="Acid ceramidase N-terminal" evidence="17">
    <location>
        <begin position="20"/>
        <end position="47"/>
    </location>
</feature>
<dbReference type="Gene3D" id="3.60.60.10">
    <property type="entry name" value="Penicillin V Acylase, Chain A"/>
    <property type="match status" value="1"/>
</dbReference>
<dbReference type="GO" id="GO:0047412">
    <property type="term" value="F:N-(long-chain-acyl)ethanolamine deacylase activity"/>
    <property type="evidence" value="ECO:0007669"/>
    <property type="project" value="UniProtKB-EC"/>
</dbReference>
<comment type="subcellular location">
    <subcellularLocation>
        <location evidence="1">Lysosome</location>
    </subcellularLocation>
</comment>
<accession>A0A2G5UN94</accession>
<dbReference type="STRING" id="1611254.A0A2G5UN94"/>
<comment type="caution">
    <text evidence="18">The sequence shown here is derived from an EMBL/GenBank/DDBJ whole genome shotgun (WGS) entry which is preliminary data.</text>
</comment>
<keyword evidence="4 15" id="KW-0732">Signal</keyword>
<feature type="domain" description="Choloylglycine hydrolase/NAAA C-terminal" evidence="16">
    <location>
        <begin position="145"/>
        <end position="312"/>
    </location>
</feature>
<dbReference type="PANTHER" id="PTHR28583">
    <property type="entry name" value="ACID AMIDASE"/>
    <property type="match status" value="1"/>
</dbReference>